<evidence type="ECO:0000313" key="2">
    <source>
        <dbReference type="EMBL" id="GGP00286.1"/>
    </source>
</evidence>
<proteinExistence type="predicted"/>
<accession>A0A917ZXE8</accession>
<dbReference type="EMBL" id="BMMS01000055">
    <property type="protein sequence ID" value="GGP00286.1"/>
    <property type="molecule type" value="Genomic_DNA"/>
</dbReference>
<protein>
    <submittedName>
        <fullName evidence="2">Uncharacterized protein</fullName>
    </submittedName>
</protein>
<reference evidence="2" key="1">
    <citation type="journal article" date="2014" name="Int. J. Syst. Evol. Microbiol.">
        <title>Complete genome sequence of Corynebacterium casei LMG S-19264T (=DSM 44701T), isolated from a smear-ripened cheese.</title>
        <authorList>
            <consortium name="US DOE Joint Genome Institute (JGI-PGF)"/>
            <person name="Walter F."/>
            <person name="Albersmeier A."/>
            <person name="Kalinowski J."/>
            <person name="Ruckert C."/>
        </authorList>
    </citation>
    <scope>NUCLEOTIDE SEQUENCE</scope>
    <source>
        <strain evidence="2">CGMCC 4.7201</strain>
    </source>
</reference>
<dbReference type="Proteomes" id="UP000641932">
    <property type="component" value="Unassembled WGS sequence"/>
</dbReference>
<comment type="caution">
    <text evidence="2">The sequence shown here is derived from an EMBL/GenBank/DDBJ whole genome shotgun (WGS) entry which is preliminary data.</text>
</comment>
<dbReference type="AlphaFoldDB" id="A0A917ZXE8"/>
<keyword evidence="3" id="KW-1185">Reference proteome</keyword>
<sequence>MNRVPGSTADPGTTPKGRPSSLRPLTGAGMSAAGPGRAREGTPLVRSVPHGWLHPVKAQGRGRNFRERPGPPNSPGNRATYRTNHTWPISGSGTAVRPRKPCPAWCFPAGIPGIEKRAVPRREQRTARGAMVCCQRLAP</sequence>
<gene>
    <name evidence="2" type="ORF">GCM10012280_68710</name>
</gene>
<evidence type="ECO:0000256" key="1">
    <source>
        <dbReference type="SAM" id="MobiDB-lite"/>
    </source>
</evidence>
<name>A0A917ZXE8_9ACTN</name>
<feature type="compositionally biased region" description="Polar residues" evidence="1">
    <location>
        <begin position="75"/>
        <end position="93"/>
    </location>
</feature>
<reference evidence="2" key="2">
    <citation type="submission" date="2020-09" db="EMBL/GenBank/DDBJ databases">
        <authorList>
            <person name="Sun Q."/>
            <person name="Zhou Y."/>
        </authorList>
    </citation>
    <scope>NUCLEOTIDE SEQUENCE</scope>
    <source>
        <strain evidence="2">CGMCC 4.7201</strain>
    </source>
</reference>
<organism evidence="2 3">
    <name type="scientific">Wenjunlia tyrosinilytica</name>
    <dbReference type="NCBI Taxonomy" id="1544741"/>
    <lineage>
        <taxon>Bacteria</taxon>
        <taxon>Bacillati</taxon>
        <taxon>Actinomycetota</taxon>
        <taxon>Actinomycetes</taxon>
        <taxon>Kitasatosporales</taxon>
        <taxon>Streptomycetaceae</taxon>
        <taxon>Wenjunlia</taxon>
    </lineage>
</organism>
<evidence type="ECO:0000313" key="3">
    <source>
        <dbReference type="Proteomes" id="UP000641932"/>
    </source>
</evidence>
<feature type="region of interest" description="Disordered" evidence="1">
    <location>
        <begin position="1"/>
        <end position="102"/>
    </location>
</feature>